<dbReference type="RefSeq" id="WP_136165855.1">
    <property type="nucleotide sequence ID" value="NZ_KZ819075.1"/>
</dbReference>
<gene>
    <name evidence="1" type="ORF">DDT56_07625</name>
</gene>
<dbReference type="Proteomes" id="UP000296159">
    <property type="component" value="Unassembled WGS sequence"/>
</dbReference>
<reference evidence="1 2" key="1">
    <citation type="submission" date="2018-04" db="EMBL/GenBank/DDBJ databases">
        <title>Brenneria corticis sp.nov.</title>
        <authorList>
            <person name="Li Y."/>
        </authorList>
    </citation>
    <scope>NUCLEOTIDE SEQUENCE [LARGE SCALE GENOMIC DNA]</scope>
    <source>
        <strain evidence="1 2">CFCC 11842</strain>
    </source>
</reference>
<dbReference type="InterPro" id="IPR036237">
    <property type="entry name" value="Xyl_isomerase-like_sf"/>
</dbReference>
<keyword evidence="2" id="KW-1185">Reference proteome</keyword>
<dbReference type="EMBL" id="QDKH01000007">
    <property type="protein sequence ID" value="PWC17379.1"/>
    <property type="molecule type" value="Genomic_DNA"/>
</dbReference>
<dbReference type="Gene3D" id="3.20.20.150">
    <property type="entry name" value="Divalent-metal-dependent TIM barrel enzymes"/>
    <property type="match status" value="1"/>
</dbReference>
<keyword evidence="1" id="KW-0413">Isomerase</keyword>
<evidence type="ECO:0000313" key="2">
    <source>
        <dbReference type="Proteomes" id="UP000296159"/>
    </source>
</evidence>
<dbReference type="SUPFAM" id="SSF51658">
    <property type="entry name" value="Xylose isomerase-like"/>
    <property type="match status" value="1"/>
</dbReference>
<proteinExistence type="predicted"/>
<dbReference type="AlphaFoldDB" id="A0A2U1U6V7"/>
<organism evidence="1 2">
    <name type="scientific">Brenneria corticis</name>
    <dbReference type="NCBI Taxonomy" id="2173106"/>
    <lineage>
        <taxon>Bacteria</taxon>
        <taxon>Pseudomonadati</taxon>
        <taxon>Pseudomonadota</taxon>
        <taxon>Gammaproteobacteria</taxon>
        <taxon>Enterobacterales</taxon>
        <taxon>Pectobacteriaceae</taxon>
        <taxon>Brenneria</taxon>
    </lineage>
</organism>
<comment type="caution">
    <text evidence="1">The sequence shown here is derived from an EMBL/GenBank/DDBJ whole genome shotgun (WGS) entry which is preliminary data.</text>
</comment>
<protein>
    <submittedName>
        <fullName evidence="1">Xylose isomerase</fullName>
    </submittedName>
</protein>
<sequence length="250" mass="27293">MKKDIVIVTSAYGIDTVRRLGGQAALLPVIQAGGADGVEIRHELLSSTDQLEPLAAQIDAHGLFAIYSVPQPLLTENGQPDLARLRAHLNDARRLRARLLKLPLGTWRDDTDLSAIPAVLRDFPVRLVIENDQTPEGGRIAPLAAFFERVAAGNLPIAMTFDMANWHWLDEDALTAAAALAEHVAYVHVKASRADAGGRLAAVSLDNSDGRWRELLSRLPAEAPRGIEFPLEGDDLAEVTRYYVTKLKEV</sequence>
<evidence type="ECO:0000313" key="1">
    <source>
        <dbReference type="EMBL" id="PWC17379.1"/>
    </source>
</evidence>
<accession>A0A2U1U6V7</accession>
<dbReference type="GO" id="GO:0016853">
    <property type="term" value="F:isomerase activity"/>
    <property type="evidence" value="ECO:0007669"/>
    <property type="project" value="UniProtKB-KW"/>
</dbReference>
<name>A0A2U1U6V7_9GAMM</name>